<gene>
    <name evidence="1" type="ORF">QJS10_CPB19g00085</name>
</gene>
<evidence type="ECO:0000313" key="1">
    <source>
        <dbReference type="EMBL" id="KAK1288952.1"/>
    </source>
</evidence>
<reference evidence="1" key="1">
    <citation type="journal article" date="2023" name="Nat. Commun.">
        <title>Diploid and tetraploid genomes of Acorus and the evolution of monocots.</title>
        <authorList>
            <person name="Ma L."/>
            <person name="Liu K.W."/>
            <person name="Li Z."/>
            <person name="Hsiao Y.Y."/>
            <person name="Qi Y."/>
            <person name="Fu T."/>
            <person name="Tang G.D."/>
            <person name="Zhang D."/>
            <person name="Sun W.H."/>
            <person name="Liu D.K."/>
            <person name="Li Y."/>
            <person name="Chen G.Z."/>
            <person name="Liu X.D."/>
            <person name="Liao X.Y."/>
            <person name="Jiang Y.T."/>
            <person name="Yu X."/>
            <person name="Hao Y."/>
            <person name="Huang J."/>
            <person name="Zhao X.W."/>
            <person name="Ke S."/>
            <person name="Chen Y.Y."/>
            <person name="Wu W.L."/>
            <person name="Hsu J.L."/>
            <person name="Lin Y.F."/>
            <person name="Huang M.D."/>
            <person name="Li C.Y."/>
            <person name="Huang L."/>
            <person name="Wang Z.W."/>
            <person name="Zhao X."/>
            <person name="Zhong W.Y."/>
            <person name="Peng D.H."/>
            <person name="Ahmad S."/>
            <person name="Lan S."/>
            <person name="Zhang J.S."/>
            <person name="Tsai W.C."/>
            <person name="Van de Peer Y."/>
            <person name="Liu Z.J."/>
        </authorList>
    </citation>
    <scope>NUCLEOTIDE SEQUENCE</scope>
    <source>
        <strain evidence="1">CP</strain>
    </source>
</reference>
<dbReference type="Proteomes" id="UP001180020">
    <property type="component" value="Unassembled WGS sequence"/>
</dbReference>
<comment type="caution">
    <text evidence="1">The sequence shown here is derived from an EMBL/GenBank/DDBJ whole genome shotgun (WGS) entry which is preliminary data.</text>
</comment>
<accession>A0AAV9CLD8</accession>
<organism evidence="1 2">
    <name type="scientific">Acorus calamus</name>
    <name type="common">Sweet flag</name>
    <dbReference type="NCBI Taxonomy" id="4465"/>
    <lineage>
        <taxon>Eukaryota</taxon>
        <taxon>Viridiplantae</taxon>
        <taxon>Streptophyta</taxon>
        <taxon>Embryophyta</taxon>
        <taxon>Tracheophyta</taxon>
        <taxon>Spermatophyta</taxon>
        <taxon>Magnoliopsida</taxon>
        <taxon>Liliopsida</taxon>
        <taxon>Acoraceae</taxon>
        <taxon>Acorus</taxon>
    </lineage>
</organism>
<protein>
    <submittedName>
        <fullName evidence="1">Uncharacterized protein</fullName>
    </submittedName>
</protein>
<reference evidence="1" key="2">
    <citation type="submission" date="2023-06" db="EMBL/GenBank/DDBJ databases">
        <authorList>
            <person name="Ma L."/>
            <person name="Liu K.-W."/>
            <person name="Li Z."/>
            <person name="Hsiao Y.-Y."/>
            <person name="Qi Y."/>
            <person name="Fu T."/>
            <person name="Tang G."/>
            <person name="Zhang D."/>
            <person name="Sun W.-H."/>
            <person name="Liu D.-K."/>
            <person name="Li Y."/>
            <person name="Chen G.-Z."/>
            <person name="Liu X.-D."/>
            <person name="Liao X.-Y."/>
            <person name="Jiang Y.-T."/>
            <person name="Yu X."/>
            <person name="Hao Y."/>
            <person name="Huang J."/>
            <person name="Zhao X.-W."/>
            <person name="Ke S."/>
            <person name="Chen Y.-Y."/>
            <person name="Wu W.-L."/>
            <person name="Hsu J.-L."/>
            <person name="Lin Y.-F."/>
            <person name="Huang M.-D."/>
            <person name="Li C.-Y."/>
            <person name="Huang L."/>
            <person name="Wang Z.-W."/>
            <person name="Zhao X."/>
            <person name="Zhong W.-Y."/>
            <person name="Peng D.-H."/>
            <person name="Ahmad S."/>
            <person name="Lan S."/>
            <person name="Zhang J.-S."/>
            <person name="Tsai W.-C."/>
            <person name="Van De Peer Y."/>
            <person name="Liu Z.-J."/>
        </authorList>
    </citation>
    <scope>NUCLEOTIDE SEQUENCE</scope>
    <source>
        <strain evidence="1">CP</strain>
        <tissue evidence="1">Leaves</tissue>
    </source>
</reference>
<name>A0AAV9CLD8_ACOCL</name>
<dbReference type="AlphaFoldDB" id="A0AAV9CLD8"/>
<sequence>MEKARLANKDTRIGTTTSSSSYDHNDNFTITHGKEMLTFGQKYPFMEAEAGELTVEDVHKLLSLYKQVVTKYSAMCEAVRGLNLDKESLCTLPH</sequence>
<keyword evidence="2" id="KW-1185">Reference proteome</keyword>
<proteinExistence type="predicted"/>
<dbReference type="EMBL" id="JAUJYO010000019">
    <property type="protein sequence ID" value="KAK1288952.1"/>
    <property type="molecule type" value="Genomic_DNA"/>
</dbReference>
<evidence type="ECO:0000313" key="2">
    <source>
        <dbReference type="Proteomes" id="UP001180020"/>
    </source>
</evidence>